<evidence type="ECO:0000313" key="3">
    <source>
        <dbReference type="EMBL" id="MCM2680326.1"/>
    </source>
</evidence>
<protein>
    <submittedName>
        <fullName evidence="3">Ig-like domain-containing protein</fullName>
    </submittedName>
</protein>
<accession>A0AA41W7S3</accession>
<dbReference type="InterPro" id="IPR044016">
    <property type="entry name" value="Big_13"/>
</dbReference>
<comment type="caution">
    <text evidence="3">The sequence shown here is derived from an EMBL/GenBank/DDBJ whole genome shotgun (WGS) entry which is preliminary data.</text>
</comment>
<reference evidence="3 4" key="1">
    <citation type="journal article" date="2013" name="Antonie Van Leeuwenhoek">
        <title>Echinimonas agarilytica gen. nov., sp. nov., a new gammaproteobacterium isolated from the sea urchin Strongylocentrotus intermedius.</title>
        <authorList>
            <person name="Nedashkovskaya O.I."/>
            <person name="Stenkova A.M."/>
            <person name="Zhukova N.V."/>
            <person name="Van Trappen S."/>
            <person name="Lee J.S."/>
            <person name="Kim S.B."/>
        </authorList>
    </citation>
    <scope>NUCLEOTIDE SEQUENCE [LARGE SCALE GENOMIC DNA]</scope>
    <source>
        <strain evidence="3 4">KMM 6351</strain>
    </source>
</reference>
<dbReference type="AlphaFoldDB" id="A0AA41W7S3"/>
<dbReference type="EMBL" id="JAMQGP010000005">
    <property type="protein sequence ID" value="MCM2680326.1"/>
    <property type="molecule type" value="Genomic_DNA"/>
</dbReference>
<keyword evidence="4" id="KW-1185">Reference proteome</keyword>
<dbReference type="Pfam" id="PF19077">
    <property type="entry name" value="Big_13"/>
    <property type="match status" value="2"/>
</dbReference>
<dbReference type="InterPro" id="IPR013783">
    <property type="entry name" value="Ig-like_fold"/>
</dbReference>
<feature type="region of interest" description="Disordered" evidence="1">
    <location>
        <begin position="604"/>
        <end position="640"/>
    </location>
</feature>
<gene>
    <name evidence="3" type="ORF">NAF29_11680</name>
</gene>
<feature type="domain" description="Bacterial Ig-like" evidence="2">
    <location>
        <begin position="105"/>
        <end position="179"/>
    </location>
</feature>
<sequence>IGLVPEVSITVTNDPEDTTPTFSGTSDNTVGDLTLTVNGVEYAVTPELDGSWEFTLPDGAALADGEYTATIDGVDAQGDAAETSDADFTIGLVPEVSITVTNDPEDTTPTFSGTSDNTVGDLTLTVNGVEYAVTPELDGSWEFTLPDGAALADGDYTATIDGVDAQGDAAETSEVDFEIATPPDTISINVIAGDDVVDDSEDRAVSINGTTSGIEEGQRVNVTITDDQDSEVYTGKAIVDENGNWEILDADLSGLPEDASYTATATTNDALGNDPIESTRDFTTLDSNRAPTAEDDIGFVIETFRFGQAGDGDETFVSWKDAVDDGTITAGSGIDGVSASAHITSQGGMPVIGVKSNDKYGGPAAGQIEYRSDNSNGAESGTSEFLSVNLGGMTTSASFGFRNMYYNEQGKSIEQGVWKAYLNGEEVASDTFYAKYGKSEGDVNIDLGGLFFDEIRFEAAEYVKGAADDGKDSSDYYVKYVEADVIQGGLITTEDSPFLIEPSLLLDNDTDLDGDSLEIIGFTQPEKGTITQNPDGSFEYDPNGEFDDLELGEGEKDTFTYTITDEFGNEVTGTVTVEVVGLSDTQAPQVNALFVDELLETPNELDDMLPGQDPVPANAGAGGQGSGGESLPEIKVDVDI</sequence>
<dbReference type="NCBIfam" id="NF033510">
    <property type="entry name" value="Ca_tandemer"/>
    <property type="match status" value="3"/>
</dbReference>
<organism evidence="3 4">
    <name type="scientific">Echinimonas agarilytica</name>
    <dbReference type="NCBI Taxonomy" id="1215918"/>
    <lineage>
        <taxon>Bacteria</taxon>
        <taxon>Pseudomonadati</taxon>
        <taxon>Pseudomonadota</taxon>
        <taxon>Gammaproteobacteria</taxon>
        <taxon>Alteromonadales</taxon>
        <taxon>Echinimonadaceae</taxon>
        <taxon>Echinimonas</taxon>
    </lineage>
</organism>
<feature type="domain" description="Bacterial Ig-like" evidence="2">
    <location>
        <begin position="16"/>
        <end position="90"/>
    </location>
</feature>
<dbReference type="RefSeq" id="WP_251261752.1">
    <property type="nucleotide sequence ID" value="NZ_JAMQGP010000005.1"/>
</dbReference>
<evidence type="ECO:0000256" key="1">
    <source>
        <dbReference type="SAM" id="MobiDB-lite"/>
    </source>
</evidence>
<dbReference type="Pfam" id="PF17963">
    <property type="entry name" value="Big_9"/>
    <property type="match status" value="1"/>
</dbReference>
<dbReference type="Proteomes" id="UP001165393">
    <property type="component" value="Unassembled WGS sequence"/>
</dbReference>
<name>A0AA41W7S3_9GAMM</name>
<evidence type="ECO:0000313" key="4">
    <source>
        <dbReference type="Proteomes" id="UP001165393"/>
    </source>
</evidence>
<evidence type="ECO:0000259" key="2">
    <source>
        <dbReference type="Pfam" id="PF19077"/>
    </source>
</evidence>
<dbReference type="Gene3D" id="2.60.40.3440">
    <property type="match status" value="1"/>
</dbReference>
<proteinExistence type="predicted"/>
<feature type="non-terminal residue" evidence="3">
    <location>
        <position position="1"/>
    </location>
</feature>
<dbReference type="Gene3D" id="2.60.40.10">
    <property type="entry name" value="Immunoglobulins"/>
    <property type="match status" value="3"/>
</dbReference>